<dbReference type="Pfam" id="PF13649">
    <property type="entry name" value="Methyltransf_25"/>
    <property type="match status" value="1"/>
</dbReference>
<dbReference type="RefSeq" id="WP_346063991.1">
    <property type="nucleotide sequence ID" value="NZ_BAAADR010000023.1"/>
</dbReference>
<gene>
    <name evidence="2" type="ORF">ACFQH5_11395</name>
</gene>
<evidence type="ECO:0000313" key="3">
    <source>
        <dbReference type="Proteomes" id="UP001596411"/>
    </source>
</evidence>
<dbReference type="CDD" id="cd02440">
    <property type="entry name" value="AdoMet_MTases"/>
    <property type="match status" value="1"/>
</dbReference>
<name>A0ABW2EY73_9GAMM</name>
<dbReference type="Proteomes" id="UP001596411">
    <property type="component" value="Unassembled WGS sequence"/>
</dbReference>
<dbReference type="InterPro" id="IPR041698">
    <property type="entry name" value="Methyltransf_25"/>
</dbReference>
<dbReference type="GO" id="GO:0008168">
    <property type="term" value="F:methyltransferase activity"/>
    <property type="evidence" value="ECO:0007669"/>
    <property type="project" value="UniProtKB-KW"/>
</dbReference>
<feature type="domain" description="Methyltransferase" evidence="1">
    <location>
        <begin position="53"/>
        <end position="148"/>
    </location>
</feature>
<dbReference type="PANTHER" id="PTHR43591">
    <property type="entry name" value="METHYLTRANSFERASE"/>
    <property type="match status" value="1"/>
</dbReference>
<keyword evidence="2" id="KW-0489">Methyltransferase</keyword>
<keyword evidence="2" id="KW-0808">Transferase</keyword>
<dbReference type="PANTHER" id="PTHR43591:SF24">
    <property type="entry name" value="2-METHOXY-6-POLYPRENYL-1,4-BENZOQUINOL METHYLASE, MITOCHONDRIAL"/>
    <property type="match status" value="1"/>
</dbReference>
<reference evidence="3" key="1">
    <citation type="journal article" date="2019" name="Int. J. Syst. Evol. Microbiol.">
        <title>The Global Catalogue of Microorganisms (GCM) 10K type strain sequencing project: providing services to taxonomists for standard genome sequencing and annotation.</title>
        <authorList>
            <consortium name="The Broad Institute Genomics Platform"/>
            <consortium name="The Broad Institute Genome Sequencing Center for Infectious Disease"/>
            <person name="Wu L."/>
            <person name="Ma J."/>
        </authorList>
    </citation>
    <scope>NUCLEOTIDE SEQUENCE [LARGE SCALE GENOMIC DNA]</scope>
    <source>
        <strain evidence="3">CGMCC 1.13666</strain>
    </source>
</reference>
<evidence type="ECO:0000259" key="1">
    <source>
        <dbReference type="Pfam" id="PF13649"/>
    </source>
</evidence>
<dbReference type="GO" id="GO:0032259">
    <property type="term" value="P:methylation"/>
    <property type="evidence" value="ECO:0007669"/>
    <property type="project" value="UniProtKB-KW"/>
</dbReference>
<comment type="caution">
    <text evidence="2">The sequence shown here is derived from an EMBL/GenBank/DDBJ whole genome shotgun (WGS) entry which is preliminary data.</text>
</comment>
<proteinExistence type="predicted"/>
<dbReference type="SUPFAM" id="SSF53335">
    <property type="entry name" value="S-adenosyl-L-methionine-dependent methyltransferases"/>
    <property type="match status" value="1"/>
</dbReference>
<accession>A0ABW2EY73</accession>
<sequence>MNQTPPAASEYVEFWNDTLAEKFDRFQNILMNGLSYHSRVPLDHLSLAPGSRILDVGCGWGDTAIALARRTGPRGEVLGLDCVEQFLEDARRRAAAEGIDNVTFVAADVERYPFEPEYDLCFSRFGMMFFEHPVAAMRNVHKALKPGGELMFIVWRDIADNPWLGLPKQVVLDFLPPPGEDARTCGPGPFSMANPEVVTQQLEIAGFEAIAFERNDGPVEVGDSVENAMRFQLALGPAGEVFREAGEEAERQRPEIEEALRQALAPYEQDGRIVMGSSSWTITARKPGGA</sequence>
<evidence type="ECO:0000313" key="2">
    <source>
        <dbReference type="EMBL" id="MFC7090150.1"/>
    </source>
</evidence>
<dbReference type="Gene3D" id="3.40.50.150">
    <property type="entry name" value="Vaccinia Virus protein VP39"/>
    <property type="match status" value="1"/>
</dbReference>
<keyword evidence="3" id="KW-1185">Reference proteome</keyword>
<dbReference type="EMBL" id="JBHSZP010000019">
    <property type="protein sequence ID" value="MFC7090150.1"/>
    <property type="molecule type" value="Genomic_DNA"/>
</dbReference>
<dbReference type="InterPro" id="IPR029063">
    <property type="entry name" value="SAM-dependent_MTases_sf"/>
</dbReference>
<dbReference type="EC" id="2.1.1.-" evidence="2"/>
<protein>
    <submittedName>
        <fullName evidence="2">Class I SAM-dependent methyltransferase</fullName>
        <ecNumber evidence="2">2.1.1.-</ecNumber>
    </submittedName>
</protein>
<organism evidence="2 3">
    <name type="scientific">Halomonas salifodinae</name>
    <dbReference type="NCBI Taxonomy" id="438745"/>
    <lineage>
        <taxon>Bacteria</taxon>
        <taxon>Pseudomonadati</taxon>
        <taxon>Pseudomonadota</taxon>
        <taxon>Gammaproteobacteria</taxon>
        <taxon>Oceanospirillales</taxon>
        <taxon>Halomonadaceae</taxon>
        <taxon>Halomonas</taxon>
    </lineage>
</organism>